<comment type="caution">
    <text evidence="4">The sequence shown here is derived from an EMBL/GenBank/DDBJ whole genome shotgun (WGS) entry which is preliminary data.</text>
</comment>
<name>A0ABT5R6Z3_9GAMM</name>
<dbReference type="PANTHER" id="PTHR34384:SF6">
    <property type="entry name" value="STAPHYLOFERRIN B SYNTHASE"/>
    <property type="match status" value="1"/>
</dbReference>
<dbReference type="InterPro" id="IPR037455">
    <property type="entry name" value="LucA/IucC-like"/>
</dbReference>
<dbReference type="Gene3D" id="1.10.510.40">
    <property type="match status" value="1"/>
</dbReference>
<evidence type="ECO:0000259" key="2">
    <source>
        <dbReference type="Pfam" id="PF04183"/>
    </source>
</evidence>
<dbReference type="Proteomes" id="UP001149400">
    <property type="component" value="Unassembled WGS sequence"/>
</dbReference>
<organism evidence="4 5">
    <name type="scientific">Enterovibrio gelatinilyticus</name>
    <dbReference type="NCBI Taxonomy" id="2899819"/>
    <lineage>
        <taxon>Bacteria</taxon>
        <taxon>Pseudomonadati</taxon>
        <taxon>Pseudomonadota</taxon>
        <taxon>Gammaproteobacteria</taxon>
        <taxon>Vibrionales</taxon>
        <taxon>Vibrionaceae</taxon>
        <taxon>Enterovibrio</taxon>
    </lineage>
</organism>
<reference evidence="4" key="1">
    <citation type="submission" date="2021-12" db="EMBL/GenBank/DDBJ databases">
        <title>Enterovibrio ZSDZ35 sp. nov. and Enterovibrio ZSDZ42 sp. nov., isolated from coastal seawater in Qingdao.</title>
        <authorList>
            <person name="Zhang P."/>
        </authorList>
    </citation>
    <scope>NUCLEOTIDE SEQUENCE</scope>
    <source>
        <strain evidence="4">ZSDZ42</strain>
    </source>
</reference>
<feature type="domain" description="Aerobactin siderophore biosynthesis IucA/IucC N-terminal" evidence="2">
    <location>
        <begin position="127"/>
        <end position="368"/>
    </location>
</feature>
<comment type="pathway">
    <text evidence="1">Siderophore biosynthesis.</text>
</comment>
<dbReference type="Gene3D" id="6.10.250.3370">
    <property type="match status" value="1"/>
</dbReference>
<dbReference type="InterPro" id="IPR022770">
    <property type="entry name" value="IucA/IucC-like_C"/>
</dbReference>
<evidence type="ECO:0000313" key="4">
    <source>
        <dbReference type="EMBL" id="MDD1795975.1"/>
    </source>
</evidence>
<dbReference type="RefSeq" id="WP_274166737.1">
    <property type="nucleotide sequence ID" value="NZ_JAJUBC010000038.1"/>
</dbReference>
<sequence>MPLPKCERLPPEVRVIKQLLEALLFEKYVEVSVSPCIEELSWVMGSGEYSVKGKIGAFGRYRLIINSLKINQRSIDVSIEWLAIIDDLPTTKDIKKALIKEFIQTVQLSRWNSQHLPKRLSRRSSSYSDLEHQLDEGHPYHPSFKARTGFDDAAHRAFGPEAGNTFNLYWLAIRHSYLKQALPVDQAHFWKNELGHGQWSRLSGALNAHDETWDDYGLLPIHPWQWQQLKDGWLANHLENKDIIFLGIGADKYTATQSVRTLLNKDVPLHPNVKLPMNMVNTSSHRNLAAHSVCLAPHVSQWLRNVIDSDVELIGLSILNEYAGARFSDDSLDVTSSIELGQLAVIYRESVNSHLKEGDDAIPFNAIMMVENDGLPFIAGWVERYGLDAWIEQLIEVTVIPIWHLLVKHGIGIEPHGQNLVLVHRDGWPERIIVRDFHESVEYNTTFIRDADSVPNFAEIEPSLLDAPLDDYYAMSSVELLRELVMDTLFIYNLAEVSHLISIFYPLSEREFWLRVSSKLDEYEKNHPELSERLSLLGYRSPEILTESLMTRKLKGSRGECHHSIPNPLSIEHI</sequence>
<keyword evidence="5" id="KW-1185">Reference proteome</keyword>
<gene>
    <name evidence="4" type="ORF">LRP50_22910</name>
</gene>
<evidence type="ECO:0000313" key="5">
    <source>
        <dbReference type="Proteomes" id="UP001149400"/>
    </source>
</evidence>
<dbReference type="InterPro" id="IPR007310">
    <property type="entry name" value="Aerobactin_biosyn_IucA/IucC_N"/>
</dbReference>
<protein>
    <submittedName>
        <fullName evidence="4">Short-chain isoprenyl diphosphate synthase</fullName>
    </submittedName>
</protein>
<dbReference type="EMBL" id="JAJUBC010000038">
    <property type="protein sequence ID" value="MDD1795975.1"/>
    <property type="molecule type" value="Genomic_DNA"/>
</dbReference>
<proteinExistence type="predicted"/>
<evidence type="ECO:0000259" key="3">
    <source>
        <dbReference type="Pfam" id="PF06276"/>
    </source>
</evidence>
<dbReference type="Pfam" id="PF04183">
    <property type="entry name" value="IucA_IucC"/>
    <property type="match status" value="1"/>
</dbReference>
<dbReference type="Pfam" id="PF06276">
    <property type="entry name" value="FhuF"/>
    <property type="match status" value="1"/>
</dbReference>
<accession>A0ABT5R6Z3</accession>
<feature type="domain" description="Aerobactin siderophore biosynthesis IucA/IucC-like C-terminal" evidence="3">
    <location>
        <begin position="389"/>
        <end position="535"/>
    </location>
</feature>
<dbReference type="PANTHER" id="PTHR34384">
    <property type="entry name" value="L-2,3-DIAMINOPROPANOATE--CITRATE LIGASE"/>
    <property type="match status" value="1"/>
</dbReference>
<evidence type="ECO:0000256" key="1">
    <source>
        <dbReference type="ARBA" id="ARBA00004924"/>
    </source>
</evidence>